<reference evidence="1 2" key="1">
    <citation type="submission" date="2015-02" db="EMBL/GenBank/DDBJ databases">
        <title>Single-cell genomics of uncultivated deep-branching MTB reveals a conserved set of magnetosome genes.</title>
        <authorList>
            <person name="Kolinko S."/>
            <person name="Richter M."/>
            <person name="Glockner F.O."/>
            <person name="Brachmann A."/>
            <person name="Schuler D."/>
        </authorList>
    </citation>
    <scope>NUCLEOTIDE SEQUENCE [LARGE SCALE GENOMIC DNA]</scope>
    <source>
        <strain evidence="1">TM-1</strain>
    </source>
</reference>
<gene>
    <name evidence="1" type="ORF">MBAV_004846</name>
</gene>
<protein>
    <submittedName>
        <fullName evidence="1">Uncharacterized protein</fullName>
    </submittedName>
</protein>
<dbReference type="AlphaFoldDB" id="A0A0F3GLV1"/>
<accession>A0A0F3GLV1</accession>
<comment type="caution">
    <text evidence="1">The sequence shown here is derived from an EMBL/GenBank/DDBJ whole genome shotgun (WGS) entry which is preliminary data.</text>
</comment>
<dbReference type="Proteomes" id="UP000033423">
    <property type="component" value="Unassembled WGS sequence"/>
</dbReference>
<organism evidence="1 2">
    <name type="scientific">Candidatus Magnetobacterium bavaricum</name>
    <dbReference type="NCBI Taxonomy" id="29290"/>
    <lineage>
        <taxon>Bacteria</taxon>
        <taxon>Pseudomonadati</taxon>
        <taxon>Nitrospirota</taxon>
        <taxon>Thermodesulfovibrionia</taxon>
        <taxon>Thermodesulfovibrionales</taxon>
        <taxon>Candidatus Magnetobacteriaceae</taxon>
        <taxon>Candidatus Magnetobacterium</taxon>
    </lineage>
</organism>
<evidence type="ECO:0000313" key="2">
    <source>
        <dbReference type="Proteomes" id="UP000033423"/>
    </source>
</evidence>
<dbReference type="EMBL" id="LACI01002109">
    <property type="protein sequence ID" value="KJU82949.1"/>
    <property type="molecule type" value="Genomic_DNA"/>
</dbReference>
<keyword evidence="2" id="KW-1185">Reference proteome</keyword>
<evidence type="ECO:0000313" key="1">
    <source>
        <dbReference type="EMBL" id="KJU82949.1"/>
    </source>
</evidence>
<proteinExistence type="predicted"/>
<name>A0A0F3GLV1_9BACT</name>
<sequence length="56" mass="6156">MPPVPVDELPKLWGLSVHEYLEKTGIHTGWAWLHLLGKGDFLNFAGIAFLGGVTII</sequence>
<feature type="non-terminal residue" evidence="1">
    <location>
        <position position="56"/>
    </location>
</feature>